<name>A0ABD0A9D1_9GAMM</name>
<proteinExistence type="predicted"/>
<dbReference type="InterPro" id="IPR045929">
    <property type="entry name" value="DUF6348"/>
</dbReference>
<protein>
    <submittedName>
        <fullName evidence="1">Uncharacterized protein</fullName>
    </submittedName>
</protein>
<comment type="caution">
    <text evidence="1">The sequence shown here is derived from an EMBL/GenBank/DDBJ whole genome shotgun (WGS) entry which is preliminary data.</text>
</comment>
<organism evidence="1 2">
    <name type="scientific">Acinetobacter courvalinii</name>
    <dbReference type="NCBI Taxonomy" id="280147"/>
    <lineage>
        <taxon>Bacteria</taxon>
        <taxon>Pseudomonadati</taxon>
        <taxon>Pseudomonadota</taxon>
        <taxon>Gammaproteobacteria</taxon>
        <taxon>Moraxellales</taxon>
        <taxon>Moraxellaceae</taxon>
        <taxon>Acinetobacter</taxon>
    </lineage>
</organism>
<dbReference type="Proteomes" id="UP000652691">
    <property type="component" value="Unassembled WGS sequence"/>
</dbReference>
<gene>
    <name evidence="1" type="ORF">GCM10007354_23780</name>
</gene>
<sequence length="241" mass="27773">MVDEADILNKKYGIGFMNNQSVTQIMIDLLEEHGVSVQTFDDWIVPYGQLPAMRANWLEHETHGRLDVEVMLEDKRIITESFAGIGVGNTGVLNAVQNFSVNSLHVFLAAFWKQNDHTEVTVEQWQIAGKKYTAYIGNIGQRSDLNNSPAPPSEFFSSIEQAILKHKPAHDFAWYRVFFCDFKGEQTFEALAENQDWADGLEALKQLSWEPSSGYYSVRNFIILKRKKDRGWERIRNYFKN</sequence>
<dbReference type="EMBL" id="BMDA01000002">
    <property type="protein sequence ID" value="GGH38606.1"/>
    <property type="molecule type" value="Genomic_DNA"/>
</dbReference>
<evidence type="ECO:0000313" key="2">
    <source>
        <dbReference type="Proteomes" id="UP000652691"/>
    </source>
</evidence>
<dbReference type="AlphaFoldDB" id="A0ABD0A9D1"/>
<dbReference type="Pfam" id="PF19875">
    <property type="entry name" value="DUF6348"/>
    <property type="match status" value="1"/>
</dbReference>
<evidence type="ECO:0000313" key="1">
    <source>
        <dbReference type="EMBL" id="GGH38606.1"/>
    </source>
</evidence>
<accession>A0ABD0A9D1</accession>
<reference evidence="1 2" key="1">
    <citation type="journal article" date="2014" name="Int. J. Syst. Evol. Microbiol.">
        <title>Complete genome sequence of Corynebacterium casei LMG S-19264T (=DSM 44701T), isolated from a smear-ripened cheese.</title>
        <authorList>
            <consortium name="US DOE Joint Genome Institute (JGI-PGF)"/>
            <person name="Walter F."/>
            <person name="Albersmeier A."/>
            <person name="Kalinowski J."/>
            <person name="Ruckert C."/>
        </authorList>
    </citation>
    <scope>NUCLEOTIDE SEQUENCE [LARGE SCALE GENOMIC DNA]</scope>
    <source>
        <strain evidence="1 2">CCM 8635</strain>
    </source>
</reference>